<keyword evidence="1 2" id="KW-0238">DNA-binding</keyword>
<evidence type="ECO:0000313" key="5">
    <source>
        <dbReference type="Proteomes" id="UP000010847"/>
    </source>
</evidence>
<dbReference type="PANTHER" id="PTHR43479">
    <property type="entry name" value="ACREF/ENVCD OPERON REPRESSOR-RELATED"/>
    <property type="match status" value="1"/>
</dbReference>
<reference evidence="4 5" key="1">
    <citation type="submission" date="2013-12" db="EMBL/GenBank/DDBJ databases">
        <authorList>
            <consortium name="DOE Joint Genome Institute"/>
            <person name="Smidt H."/>
            <person name="Huntemann M."/>
            <person name="Han J."/>
            <person name="Chen A."/>
            <person name="Kyrpides N."/>
            <person name="Mavromatis K."/>
            <person name="Markowitz V."/>
            <person name="Palaniappan K."/>
            <person name="Ivanova N."/>
            <person name="Schaumberg A."/>
            <person name="Pati A."/>
            <person name="Liolios K."/>
            <person name="Nordberg H.P."/>
            <person name="Cantor M.N."/>
            <person name="Hua S.X."/>
            <person name="Woyke T."/>
        </authorList>
    </citation>
    <scope>NUCLEOTIDE SEQUENCE [LARGE SCALE GENOMIC DNA]</scope>
    <source>
        <strain evidence="5">DSM 15288</strain>
    </source>
</reference>
<dbReference type="PANTHER" id="PTHR43479:SF11">
    <property type="entry name" value="ACREF_ENVCD OPERON REPRESSOR-RELATED"/>
    <property type="match status" value="1"/>
</dbReference>
<dbReference type="STRING" id="871968.DESME_12185"/>
<gene>
    <name evidence="4" type="ORF">DESME_12185</name>
</gene>
<organism evidence="4 5">
    <name type="scientific">Desulfitobacterium metallireducens DSM 15288</name>
    <dbReference type="NCBI Taxonomy" id="871968"/>
    <lineage>
        <taxon>Bacteria</taxon>
        <taxon>Bacillati</taxon>
        <taxon>Bacillota</taxon>
        <taxon>Clostridia</taxon>
        <taxon>Eubacteriales</taxon>
        <taxon>Desulfitobacteriaceae</taxon>
        <taxon>Desulfitobacterium</taxon>
    </lineage>
</organism>
<dbReference type="SUPFAM" id="SSF46689">
    <property type="entry name" value="Homeodomain-like"/>
    <property type="match status" value="1"/>
</dbReference>
<evidence type="ECO:0000256" key="2">
    <source>
        <dbReference type="PROSITE-ProRule" id="PRU00335"/>
    </source>
</evidence>
<dbReference type="EMBL" id="CP007032">
    <property type="protein sequence ID" value="AHF07687.1"/>
    <property type="molecule type" value="Genomic_DNA"/>
</dbReference>
<dbReference type="Gene3D" id="1.10.357.10">
    <property type="entry name" value="Tetracycline Repressor, domain 2"/>
    <property type="match status" value="1"/>
</dbReference>
<keyword evidence="5" id="KW-1185">Reference proteome</keyword>
<evidence type="ECO:0000313" key="4">
    <source>
        <dbReference type="EMBL" id="AHF07687.1"/>
    </source>
</evidence>
<sequence length="204" mass="23852">MISTTEKKILEAALLLFSQRGYDAVATKEIAHQAGVSEMTLFRHFACKRNLFESMFETYIFTPQFKVLFEQQMEENLERDLIKICHCYQENLWKNQKIIMMQFRNQDFMSISDAPLLRFPSELKRLLLDYLSKMKEKGYFIADAEKWAVNILAYNFGLFMLCLVNKQLLSGTEIDNYIADYAQQLSVRSQCPIASGSRTTMEEN</sequence>
<dbReference type="RefSeq" id="WP_006716612.1">
    <property type="nucleotide sequence ID" value="NZ_CP007032.1"/>
</dbReference>
<dbReference type="InterPro" id="IPR050624">
    <property type="entry name" value="HTH-type_Tx_Regulator"/>
</dbReference>
<dbReference type="GO" id="GO:0003677">
    <property type="term" value="F:DNA binding"/>
    <property type="evidence" value="ECO:0007669"/>
    <property type="project" value="UniProtKB-UniRule"/>
</dbReference>
<dbReference type="PROSITE" id="PS50977">
    <property type="entry name" value="HTH_TETR_2"/>
    <property type="match status" value="1"/>
</dbReference>
<dbReference type="InterPro" id="IPR009057">
    <property type="entry name" value="Homeodomain-like_sf"/>
</dbReference>
<feature type="domain" description="HTH tetR-type" evidence="3">
    <location>
        <begin position="3"/>
        <end position="63"/>
    </location>
</feature>
<dbReference type="Pfam" id="PF00440">
    <property type="entry name" value="TetR_N"/>
    <property type="match status" value="1"/>
</dbReference>
<evidence type="ECO:0000259" key="3">
    <source>
        <dbReference type="PROSITE" id="PS50977"/>
    </source>
</evidence>
<dbReference type="OrthoDB" id="9780824at2"/>
<dbReference type="KEGG" id="dmt:DESME_12185"/>
<proteinExistence type="predicted"/>
<name>W0EAC2_9FIRM</name>
<dbReference type="AlphaFoldDB" id="W0EAC2"/>
<dbReference type="HOGENOM" id="CLU_069356_27_3_9"/>
<dbReference type="InterPro" id="IPR001647">
    <property type="entry name" value="HTH_TetR"/>
</dbReference>
<accession>W0EAC2</accession>
<evidence type="ECO:0000256" key="1">
    <source>
        <dbReference type="ARBA" id="ARBA00023125"/>
    </source>
</evidence>
<dbReference type="PRINTS" id="PR00455">
    <property type="entry name" value="HTHTETR"/>
</dbReference>
<protein>
    <submittedName>
        <fullName evidence="4">TetR family transcriptional regulator</fullName>
    </submittedName>
</protein>
<feature type="DNA-binding region" description="H-T-H motif" evidence="2">
    <location>
        <begin position="26"/>
        <end position="45"/>
    </location>
</feature>
<dbReference type="Proteomes" id="UP000010847">
    <property type="component" value="Chromosome"/>
</dbReference>
<dbReference type="eggNOG" id="COG1309">
    <property type="taxonomic scope" value="Bacteria"/>
</dbReference>